<accession>A0A9P1DIY4</accession>
<reference evidence="2" key="1">
    <citation type="submission" date="2022-10" db="EMBL/GenBank/DDBJ databases">
        <authorList>
            <person name="Chen Y."/>
            <person name="Dougan E. K."/>
            <person name="Chan C."/>
            <person name="Rhodes N."/>
            <person name="Thang M."/>
        </authorList>
    </citation>
    <scope>NUCLEOTIDE SEQUENCE</scope>
</reference>
<evidence type="ECO:0000313" key="4">
    <source>
        <dbReference type="Proteomes" id="UP001152797"/>
    </source>
</evidence>
<keyword evidence="4" id="KW-1185">Reference proteome</keyword>
<dbReference type="EMBL" id="CAMXCT010004838">
    <property type="protein sequence ID" value="CAI4010515.1"/>
    <property type="molecule type" value="Genomic_DNA"/>
</dbReference>
<protein>
    <submittedName>
        <fullName evidence="2">Uncharacterized protein</fullName>
    </submittedName>
</protein>
<sequence>MTSTVASSTGGSSIPPEPAELPESVDMPVVDGDDEMLALEMQVDEDLAAIVASGALDGEPLDDGDVGVVGDDPKPLECPAPPIVPSAATASPSPPAASPASAAASLSPAASPSSAIASHSTARPGTLDKHSPATAGNLANALMGGGGVLTPSALSTPELEAEVENTLKSMTEEDMTKMVSDAKQHFDFQSYVDGVNEELGDPVPGEESWEFGEQEPYYDVLGFEVWKRARANMRKALGIPSPAQPTPQALPPPQPNAPEATKPNAAVAAPHPAKPDAAVAAPHPAKPDAAVAAPHPANPDAAVAAPHPAKPDAAVAAPHPAKPDAAVAAPHPPKPDAAVAGAHPPKAGAAMPPPPVPAPKASPSPSQLSAVVDGAAAETAKQALPNSVSNRAEYMQYLRAARNPSKMVKSLIPVFQGNKLDLFRIWLEKGQDFQQVAIEVRRRNAQKQTAAAKDKCMSKKDLEASGRYSEQDIQELIARKTAAGLYINDPNFPNREDLRQYRVNMEVSHEVAHSREDTQEMVSNTSLNTTEALALTEEGADFSGIAVPSLNDVLGLGGNSVGGGGSGETPAAPAGKSKAKAKTKAKAKAKPGDDTTDPPPDKPQSPLDKAMALKKIVLKEAEEARTLCISIEGLECASELQTALTTHSSAMTNLYRELHQLTSQEVNDQSKYQAHLLSGSELMILEASWPMRLKGETFPATGPGNRFLPTKELRVKANKAITQVELPILARLSELGVTELPALQGVDVFIAPQGGLHSRGDKIMNLLGTGCKHRSLMLWGVADFLWVTDRPSLRLGQVLQKRAYESGMASLTAYASLSSMNLEKGRVNYKVRPKWHAWCHIVFEFDTSDENCRNHKTLAEEDMLGKITKIASAAHGATVAKRFFQRFSLFLGMHWEKLCNLQDMEIQEIW</sequence>
<name>A0A9P1DIY4_9DINO</name>
<feature type="compositionally biased region" description="Low complexity" evidence="1">
    <location>
        <begin position="98"/>
        <end position="122"/>
    </location>
</feature>
<dbReference type="AlphaFoldDB" id="A0A9P1DIY4"/>
<feature type="compositionally biased region" description="Pro residues" evidence="1">
    <location>
        <begin position="351"/>
        <end position="362"/>
    </location>
</feature>
<feature type="compositionally biased region" description="Pro residues" evidence="1">
    <location>
        <begin position="242"/>
        <end position="256"/>
    </location>
</feature>
<evidence type="ECO:0000256" key="1">
    <source>
        <dbReference type="SAM" id="MobiDB-lite"/>
    </source>
</evidence>
<organism evidence="2">
    <name type="scientific">Cladocopium goreaui</name>
    <dbReference type="NCBI Taxonomy" id="2562237"/>
    <lineage>
        <taxon>Eukaryota</taxon>
        <taxon>Sar</taxon>
        <taxon>Alveolata</taxon>
        <taxon>Dinophyceae</taxon>
        <taxon>Suessiales</taxon>
        <taxon>Symbiodiniaceae</taxon>
        <taxon>Cladocopium</taxon>
    </lineage>
</organism>
<feature type="compositionally biased region" description="Basic residues" evidence="1">
    <location>
        <begin position="577"/>
        <end position="589"/>
    </location>
</feature>
<reference evidence="3" key="2">
    <citation type="submission" date="2024-04" db="EMBL/GenBank/DDBJ databases">
        <authorList>
            <person name="Chen Y."/>
            <person name="Shah S."/>
            <person name="Dougan E. K."/>
            <person name="Thang M."/>
            <person name="Chan C."/>
        </authorList>
    </citation>
    <scope>NUCLEOTIDE SEQUENCE [LARGE SCALE GENOMIC DNA]</scope>
</reference>
<dbReference type="EMBL" id="CAMXCT020004838">
    <property type="protein sequence ID" value="CAL1163890.1"/>
    <property type="molecule type" value="Genomic_DNA"/>
</dbReference>
<feature type="compositionally biased region" description="Low complexity" evidence="1">
    <location>
        <begin position="1"/>
        <end position="13"/>
    </location>
</feature>
<feature type="compositionally biased region" description="Low complexity" evidence="1">
    <location>
        <begin position="337"/>
        <end position="350"/>
    </location>
</feature>
<evidence type="ECO:0000313" key="3">
    <source>
        <dbReference type="EMBL" id="CAL1163890.1"/>
    </source>
</evidence>
<feature type="region of interest" description="Disordered" evidence="1">
    <location>
        <begin position="1"/>
        <end position="28"/>
    </location>
</feature>
<feature type="region of interest" description="Disordered" evidence="1">
    <location>
        <begin position="564"/>
        <end position="607"/>
    </location>
</feature>
<dbReference type="EMBL" id="CAMXCT030004838">
    <property type="protein sequence ID" value="CAL4797827.1"/>
    <property type="molecule type" value="Genomic_DNA"/>
</dbReference>
<dbReference type="Proteomes" id="UP001152797">
    <property type="component" value="Unassembled WGS sequence"/>
</dbReference>
<proteinExistence type="predicted"/>
<gene>
    <name evidence="2" type="ORF">C1SCF055_LOCUS35783</name>
</gene>
<feature type="region of interest" description="Disordered" evidence="1">
    <location>
        <begin position="54"/>
        <end position="134"/>
    </location>
</feature>
<comment type="caution">
    <text evidence="2">The sequence shown here is derived from an EMBL/GenBank/DDBJ whole genome shotgun (WGS) entry which is preliminary data.</text>
</comment>
<evidence type="ECO:0000313" key="2">
    <source>
        <dbReference type="EMBL" id="CAI4010515.1"/>
    </source>
</evidence>
<feature type="region of interest" description="Disordered" evidence="1">
    <location>
        <begin position="238"/>
        <end position="374"/>
    </location>
</feature>